<evidence type="ECO:0000313" key="3">
    <source>
        <dbReference type="Proteomes" id="UP001253637"/>
    </source>
</evidence>
<sequence length="104" mass="12035">MATRAEPLAYVFSTRRVVTPRLSALCVNGEEKRPILGAIDDHDDNRYMISFFVEEKTRAPIALLQKGTRPEHESERRTPRPHGQRARAPKRTREKVPNTFFSIF</sequence>
<dbReference type="EMBL" id="LC625835">
    <property type="protein sequence ID" value="BCU03988.1"/>
    <property type="molecule type" value="Genomic_DNA"/>
</dbReference>
<accession>A0A811BQ10</accession>
<evidence type="ECO:0000256" key="1">
    <source>
        <dbReference type="SAM" id="MobiDB-lite"/>
    </source>
</evidence>
<reference evidence="2" key="1">
    <citation type="submission" date="2021-04" db="EMBL/GenBank/DDBJ databases">
        <title>Draft Genome Sequence of Pandoravirus japonicus, Isolated from the Sabaishi River of Niigata, Japan.</title>
        <authorList>
            <person name="Hosokawa N."/>
            <person name="Takahashi H."/>
            <person name="Aoki K."/>
            <person name="Takemura M."/>
        </authorList>
    </citation>
    <scope>NUCLEOTIDE SEQUENCE</scope>
</reference>
<feature type="compositionally biased region" description="Basic residues" evidence="1">
    <location>
        <begin position="79"/>
        <end position="93"/>
    </location>
</feature>
<proteinExistence type="predicted"/>
<feature type="compositionally biased region" description="Basic and acidic residues" evidence="1">
    <location>
        <begin position="68"/>
        <end position="78"/>
    </location>
</feature>
<protein>
    <submittedName>
        <fullName evidence="2">Uncharacterized protein</fullName>
    </submittedName>
</protein>
<feature type="region of interest" description="Disordered" evidence="1">
    <location>
        <begin position="63"/>
        <end position="104"/>
    </location>
</feature>
<organism evidence="2 3">
    <name type="scientific">Pandoravirus japonicus</name>
    <dbReference type="NCBI Taxonomy" id="2823154"/>
    <lineage>
        <taxon>Viruses</taxon>
        <taxon>Pandoravirus</taxon>
    </lineage>
</organism>
<dbReference type="Proteomes" id="UP001253637">
    <property type="component" value="Segment"/>
</dbReference>
<name>A0A811BQ10_9VIRU</name>
<evidence type="ECO:0000313" key="2">
    <source>
        <dbReference type="EMBL" id="BCU03988.1"/>
    </source>
</evidence>